<dbReference type="Proteomes" id="UP000006727">
    <property type="component" value="Chromosome 7"/>
</dbReference>
<evidence type="ECO:0000256" key="7">
    <source>
        <dbReference type="ARBA" id="ARBA00023242"/>
    </source>
</evidence>
<dbReference type="EMBL" id="ABEU02000007">
    <property type="protein sequence ID" value="PNR51386.1"/>
    <property type="molecule type" value="Genomic_DNA"/>
</dbReference>
<dbReference type="Gramene" id="Pp3c7_19440V3.1">
    <property type="protein sequence ID" value="PAC:32925938.CDS.1"/>
    <property type="gene ID" value="Pp3c7_19440"/>
</dbReference>
<evidence type="ECO:0000256" key="3">
    <source>
        <dbReference type="ARBA" id="ARBA00022771"/>
    </source>
</evidence>
<keyword evidence="6" id="KW-0804">Transcription</keyword>
<feature type="region of interest" description="Disordered" evidence="9">
    <location>
        <begin position="17"/>
        <end position="49"/>
    </location>
</feature>
<evidence type="ECO:0000313" key="13">
    <source>
        <dbReference type="Proteomes" id="UP000006727"/>
    </source>
</evidence>
<evidence type="ECO:0000313" key="12">
    <source>
        <dbReference type="EnsemblPlants" id="PAC:32925938.CDS.1"/>
    </source>
</evidence>
<feature type="domain" description="C2H2-type" evidence="10">
    <location>
        <begin position="83"/>
        <end position="110"/>
    </location>
</feature>
<accession>A0A2K1KC76</accession>
<dbReference type="PANTHER" id="PTHR45801">
    <property type="entry name" value="OS07G0101800 PROTEIN"/>
    <property type="match status" value="1"/>
</dbReference>
<dbReference type="OrthoDB" id="1708403at2759"/>
<dbReference type="InterPro" id="IPR036236">
    <property type="entry name" value="Znf_C2H2_sf"/>
</dbReference>
<dbReference type="AlphaFoldDB" id="A0A2K1KC76"/>
<sequence length="217" mass="23963">MGTHMVLFPEHEHVRRSTSWGGMHDSDGGGSWGTPSSYGTHTQGGGNTWSKRIAANSAESDSWEVRAFAEDASTSGQWPPRSYSCSFCQREFRTAQALGGHMNVHRRERAQANQLAQLRSGASSGSETPNSTFNNASSDWIARGNSHDMQSSSDYGRASSYEYPHAHVDSYQSYGGSSSSYRNPILFNSPCESTWRSPHDKPLDSVDLELRLGQRYD</sequence>
<dbReference type="PANTHER" id="PTHR45801:SF107">
    <property type="entry name" value="TRANSCRIPTIONAL REGULATOR SUPERMAN-LIKE"/>
    <property type="match status" value="1"/>
</dbReference>
<dbReference type="PROSITE" id="PS50157">
    <property type="entry name" value="ZINC_FINGER_C2H2_2"/>
    <property type="match status" value="1"/>
</dbReference>
<comment type="subcellular location">
    <subcellularLocation>
        <location evidence="1">Nucleus</location>
    </subcellularLocation>
</comment>
<dbReference type="RefSeq" id="XP_024379966.1">
    <property type="nucleotide sequence ID" value="XM_024524198.2"/>
</dbReference>
<feature type="region of interest" description="Disordered" evidence="9">
    <location>
        <begin position="112"/>
        <end position="158"/>
    </location>
</feature>
<dbReference type="GeneID" id="112284422"/>
<keyword evidence="13" id="KW-1185">Reference proteome</keyword>
<evidence type="ECO:0000256" key="6">
    <source>
        <dbReference type="ARBA" id="ARBA00023163"/>
    </source>
</evidence>
<keyword evidence="7" id="KW-0539">Nucleus</keyword>
<dbReference type="SUPFAM" id="SSF57667">
    <property type="entry name" value="beta-beta-alpha zinc fingers"/>
    <property type="match status" value="1"/>
</dbReference>
<feature type="compositionally biased region" description="Polar residues" evidence="9">
    <location>
        <begin position="112"/>
        <end position="138"/>
    </location>
</feature>
<feature type="region of interest" description="Disordered" evidence="9">
    <location>
        <begin position="191"/>
        <end position="217"/>
    </location>
</feature>
<dbReference type="Gramene" id="Pp3c7_19440V3.2">
    <property type="protein sequence ID" value="PAC:32925939.CDS.1"/>
    <property type="gene ID" value="Pp3c7_19440"/>
</dbReference>
<dbReference type="Pfam" id="PF13912">
    <property type="entry name" value="zf-C2H2_6"/>
    <property type="match status" value="1"/>
</dbReference>
<keyword evidence="4" id="KW-0862">Zinc</keyword>
<dbReference type="FunCoup" id="A0A2K1KC76">
    <property type="interactions" value="157"/>
</dbReference>
<protein>
    <recommendedName>
        <fullName evidence="10">C2H2-type domain-containing protein</fullName>
    </recommendedName>
</protein>
<evidence type="ECO:0000259" key="10">
    <source>
        <dbReference type="PROSITE" id="PS50157"/>
    </source>
</evidence>
<feature type="compositionally biased region" description="Basic and acidic residues" evidence="9">
    <location>
        <begin position="197"/>
        <end position="217"/>
    </location>
</feature>
<keyword evidence="5" id="KW-0805">Transcription regulation</keyword>
<proteinExistence type="predicted"/>
<dbReference type="GO" id="GO:0005634">
    <property type="term" value="C:nucleus"/>
    <property type="evidence" value="ECO:0007669"/>
    <property type="project" value="UniProtKB-SubCell"/>
</dbReference>
<evidence type="ECO:0000256" key="5">
    <source>
        <dbReference type="ARBA" id="ARBA00023015"/>
    </source>
</evidence>
<dbReference type="InterPro" id="IPR013087">
    <property type="entry name" value="Znf_C2H2_type"/>
</dbReference>
<keyword evidence="3 8" id="KW-0863">Zinc-finger</keyword>
<dbReference type="KEGG" id="ppp:112284422"/>
<evidence type="ECO:0000256" key="9">
    <source>
        <dbReference type="SAM" id="MobiDB-lite"/>
    </source>
</evidence>
<evidence type="ECO:0000256" key="2">
    <source>
        <dbReference type="ARBA" id="ARBA00022723"/>
    </source>
</evidence>
<gene>
    <name evidence="12" type="primary">LOC112284422</name>
    <name evidence="11" type="ORF">PHYPA_010573</name>
</gene>
<name>A0A2K1KC76_PHYPA</name>
<evidence type="ECO:0000256" key="4">
    <source>
        <dbReference type="ARBA" id="ARBA00022833"/>
    </source>
</evidence>
<reference evidence="12" key="3">
    <citation type="submission" date="2020-12" db="UniProtKB">
        <authorList>
            <consortium name="EnsemblPlants"/>
        </authorList>
    </citation>
    <scope>IDENTIFICATION</scope>
</reference>
<dbReference type="PROSITE" id="PS00028">
    <property type="entry name" value="ZINC_FINGER_C2H2_1"/>
    <property type="match status" value="1"/>
</dbReference>
<dbReference type="PaxDb" id="3218-PP1S2_490V6.1"/>
<organism evidence="11">
    <name type="scientific">Physcomitrium patens</name>
    <name type="common">Spreading-leaved earth moss</name>
    <name type="synonym">Physcomitrella patens</name>
    <dbReference type="NCBI Taxonomy" id="3218"/>
    <lineage>
        <taxon>Eukaryota</taxon>
        <taxon>Viridiplantae</taxon>
        <taxon>Streptophyta</taxon>
        <taxon>Embryophyta</taxon>
        <taxon>Bryophyta</taxon>
        <taxon>Bryophytina</taxon>
        <taxon>Bryopsida</taxon>
        <taxon>Funariidae</taxon>
        <taxon>Funariales</taxon>
        <taxon>Funariaceae</taxon>
        <taxon>Physcomitrium</taxon>
    </lineage>
</organism>
<dbReference type="EnsemblPlants" id="Pp3c7_19440V3.2">
    <property type="protein sequence ID" value="PAC:32925939.CDS.1"/>
    <property type="gene ID" value="Pp3c7_19440"/>
</dbReference>
<dbReference type="SMART" id="SM00355">
    <property type="entry name" value="ZnF_C2H2"/>
    <property type="match status" value="1"/>
</dbReference>
<dbReference type="GO" id="GO:0008270">
    <property type="term" value="F:zinc ion binding"/>
    <property type="evidence" value="ECO:0007669"/>
    <property type="project" value="UniProtKB-KW"/>
</dbReference>
<dbReference type="InterPro" id="IPR052426">
    <property type="entry name" value="Plant_dev_regulator"/>
</dbReference>
<keyword evidence="2" id="KW-0479">Metal-binding</keyword>
<evidence type="ECO:0000256" key="1">
    <source>
        <dbReference type="ARBA" id="ARBA00004123"/>
    </source>
</evidence>
<evidence type="ECO:0000256" key="8">
    <source>
        <dbReference type="PROSITE-ProRule" id="PRU00042"/>
    </source>
</evidence>
<reference evidence="11 13" key="2">
    <citation type="journal article" date="2018" name="Plant J.">
        <title>The Physcomitrella patens chromosome-scale assembly reveals moss genome structure and evolution.</title>
        <authorList>
            <person name="Lang D."/>
            <person name="Ullrich K.K."/>
            <person name="Murat F."/>
            <person name="Fuchs J."/>
            <person name="Jenkins J."/>
            <person name="Haas F.B."/>
            <person name="Piednoel M."/>
            <person name="Gundlach H."/>
            <person name="Van Bel M."/>
            <person name="Meyberg R."/>
            <person name="Vives C."/>
            <person name="Morata J."/>
            <person name="Symeonidi A."/>
            <person name="Hiss M."/>
            <person name="Muchero W."/>
            <person name="Kamisugi Y."/>
            <person name="Saleh O."/>
            <person name="Blanc G."/>
            <person name="Decker E.L."/>
            <person name="van Gessel N."/>
            <person name="Grimwood J."/>
            <person name="Hayes R.D."/>
            <person name="Graham S.W."/>
            <person name="Gunter L.E."/>
            <person name="McDaniel S.F."/>
            <person name="Hoernstein S.N.W."/>
            <person name="Larsson A."/>
            <person name="Li F.W."/>
            <person name="Perroud P.F."/>
            <person name="Phillips J."/>
            <person name="Ranjan P."/>
            <person name="Rokshar D.S."/>
            <person name="Rothfels C.J."/>
            <person name="Schneider L."/>
            <person name="Shu S."/>
            <person name="Stevenson D.W."/>
            <person name="Thummler F."/>
            <person name="Tillich M."/>
            <person name="Villarreal Aguilar J.C."/>
            <person name="Widiez T."/>
            <person name="Wong G.K."/>
            <person name="Wymore A."/>
            <person name="Zhang Y."/>
            <person name="Zimmer A.D."/>
            <person name="Quatrano R.S."/>
            <person name="Mayer K.F.X."/>
            <person name="Goodstein D."/>
            <person name="Casacuberta J.M."/>
            <person name="Vandepoele K."/>
            <person name="Reski R."/>
            <person name="Cuming A.C."/>
            <person name="Tuskan G.A."/>
            <person name="Maumus F."/>
            <person name="Salse J."/>
            <person name="Schmutz J."/>
            <person name="Rensing S.A."/>
        </authorList>
    </citation>
    <scope>NUCLEOTIDE SEQUENCE [LARGE SCALE GENOMIC DNA]</scope>
    <source>
        <strain evidence="12 13">cv. Gransden 2004</strain>
    </source>
</reference>
<evidence type="ECO:0000313" key="11">
    <source>
        <dbReference type="EMBL" id="PNR51386.1"/>
    </source>
</evidence>
<dbReference type="EnsemblPlants" id="Pp3c7_19440V3.1">
    <property type="protein sequence ID" value="PAC:32925938.CDS.1"/>
    <property type="gene ID" value="Pp3c7_19440"/>
</dbReference>
<dbReference type="Gene3D" id="3.30.160.60">
    <property type="entry name" value="Classic Zinc Finger"/>
    <property type="match status" value="1"/>
</dbReference>
<reference evidence="11 13" key="1">
    <citation type="journal article" date="2008" name="Science">
        <title>The Physcomitrella genome reveals evolutionary insights into the conquest of land by plants.</title>
        <authorList>
            <person name="Rensing S."/>
            <person name="Lang D."/>
            <person name="Zimmer A."/>
            <person name="Terry A."/>
            <person name="Salamov A."/>
            <person name="Shapiro H."/>
            <person name="Nishiyama T."/>
            <person name="Perroud P.-F."/>
            <person name="Lindquist E."/>
            <person name="Kamisugi Y."/>
            <person name="Tanahashi T."/>
            <person name="Sakakibara K."/>
            <person name="Fujita T."/>
            <person name="Oishi K."/>
            <person name="Shin-I T."/>
            <person name="Kuroki Y."/>
            <person name="Toyoda A."/>
            <person name="Suzuki Y."/>
            <person name="Hashimoto A."/>
            <person name="Yamaguchi K."/>
            <person name="Sugano A."/>
            <person name="Kohara Y."/>
            <person name="Fujiyama A."/>
            <person name="Anterola A."/>
            <person name="Aoki S."/>
            <person name="Ashton N."/>
            <person name="Barbazuk W.B."/>
            <person name="Barker E."/>
            <person name="Bennetzen J."/>
            <person name="Bezanilla M."/>
            <person name="Blankenship R."/>
            <person name="Cho S.H."/>
            <person name="Dutcher S."/>
            <person name="Estelle M."/>
            <person name="Fawcett J.A."/>
            <person name="Gundlach H."/>
            <person name="Hanada K."/>
            <person name="Heyl A."/>
            <person name="Hicks K.A."/>
            <person name="Hugh J."/>
            <person name="Lohr M."/>
            <person name="Mayer K."/>
            <person name="Melkozernov A."/>
            <person name="Murata T."/>
            <person name="Nelson D."/>
            <person name="Pils B."/>
            <person name="Prigge M."/>
            <person name="Reiss B."/>
            <person name="Renner T."/>
            <person name="Rombauts S."/>
            <person name="Rushton P."/>
            <person name="Sanderfoot A."/>
            <person name="Schween G."/>
            <person name="Shiu S.-H."/>
            <person name="Stueber K."/>
            <person name="Theodoulou F.L."/>
            <person name="Tu H."/>
            <person name="Van de Peer Y."/>
            <person name="Verrier P.J."/>
            <person name="Waters E."/>
            <person name="Wood A."/>
            <person name="Yang L."/>
            <person name="Cove D."/>
            <person name="Cuming A."/>
            <person name="Hasebe M."/>
            <person name="Lucas S."/>
            <person name="Mishler D.B."/>
            <person name="Reski R."/>
            <person name="Grigoriev I."/>
            <person name="Quatrano R.S."/>
            <person name="Boore J.L."/>
        </authorList>
    </citation>
    <scope>NUCLEOTIDE SEQUENCE [LARGE SCALE GENOMIC DNA]</scope>
    <source>
        <strain evidence="12 13">cv. Gransden 2004</strain>
    </source>
</reference>